<protein>
    <submittedName>
        <fullName evidence="1">Uncharacterized protein</fullName>
    </submittedName>
</protein>
<dbReference type="AlphaFoldDB" id="A0A4C2ADS3"/>
<dbReference type="Proteomes" id="UP000299102">
    <property type="component" value="Unassembled WGS sequence"/>
</dbReference>
<evidence type="ECO:0000313" key="1">
    <source>
        <dbReference type="EMBL" id="GBP97349.1"/>
    </source>
</evidence>
<comment type="caution">
    <text evidence="1">The sequence shown here is derived from an EMBL/GenBank/DDBJ whole genome shotgun (WGS) entry which is preliminary data.</text>
</comment>
<gene>
    <name evidence="1" type="ORF">EVAR_103862_1</name>
</gene>
<keyword evidence="2" id="KW-1185">Reference proteome</keyword>
<evidence type="ECO:0000313" key="2">
    <source>
        <dbReference type="Proteomes" id="UP000299102"/>
    </source>
</evidence>
<proteinExistence type="predicted"/>
<dbReference type="EMBL" id="BGZK01002917">
    <property type="protein sequence ID" value="GBP97349.1"/>
    <property type="molecule type" value="Genomic_DNA"/>
</dbReference>
<organism evidence="1 2">
    <name type="scientific">Eumeta variegata</name>
    <name type="common">Bagworm moth</name>
    <name type="synonym">Eumeta japonica</name>
    <dbReference type="NCBI Taxonomy" id="151549"/>
    <lineage>
        <taxon>Eukaryota</taxon>
        <taxon>Metazoa</taxon>
        <taxon>Ecdysozoa</taxon>
        <taxon>Arthropoda</taxon>
        <taxon>Hexapoda</taxon>
        <taxon>Insecta</taxon>
        <taxon>Pterygota</taxon>
        <taxon>Neoptera</taxon>
        <taxon>Endopterygota</taxon>
        <taxon>Lepidoptera</taxon>
        <taxon>Glossata</taxon>
        <taxon>Ditrysia</taxon>
        <taxon>Tineoidea</taxon>
        <taxon>Psychidae</taxon>
        <taxon>Oiketicinae</taxon>
        <taxon>Eumeta</taxon>
    </lineage>
</organism>
<name>A0A4C2ADS3_EUMVA</name>
<reference evidence="1 2" key="1">
    <citation type="journal article" date="2019" name="Commun. Biol.">
        <title>The bagworm genome reveals a unique fibroin gene that provides high tensile strength.</title>
        <authorList>
            <person name="Kono N."/>
            <person name="Nakamura H."/>
            <person name="Ohtoshi R."/>
            <person name="Tomita M."/>
            <person name="Numata K."/>
            <person name="Arakawa K."/>
        </authorList>
    </citation>
    <scope>NUCLEOTIDE SEQUENCE [LARGE SCALE GENOMIC DNA]</scope>
</reference>
<sequence length="77" mass="8350">MLSGRAISCVRAVRGGLRPSKFMARCAFYKGCRALAAPMSNLAALAAGRVLFPKVPLRVPMHLAFCAARYVYVVSDF</sequence>
<accession>A0A4C2ADS3</accession>